<keyword evidence="11" id="KW-1185">Reference proteome</keyword>
<feature type="transmembrane region" description="Helical" evidence="8">
    <location>
        <begin position="884"/>
        <end position="907"/>
    </location>
</feature>
<dbReference type="InterPro" id="IPR013057">
    <property type="entry name" value="AA_transpt_TM"/>
</dbReference>
<keyword evidence="6 8" id="KW-0472">Membrane</keyword>
<feature type="compositionally biased region" description="Basic and acidic residues" evidence="7">
    <location>
        <begin position="446"/>
        <end position="457"/>
    </location>
</feature>
<feature type="transmembrane region" description="Helical" evidence="8">
    <location>
        <begin position="1183"/>
        <end position="1202"/>
    </location>
</feature>
<evidence type="ECO:0000256" key="1">
    <source>
        <dbReference type="ARBA" id="ARBA00004370"/>
    </source>
</evidence>
<evidence type="ECO:0000256" key="8">
    <source>
        <dbReference type="SAM" id="Phobius"/>
    </source>
</evidence>
<feature type="region of interest" description="Disordered" evidence="7">
    <location>
        <begin position="125"/>
        <end position="307"/>
    </location>
</feature>
<evidence type="ECO:0000256" key="4">
    <source>
        <dbReference type="ARBA" id="ARBA00022970"/>
    </source>
</evidence>
<keyword evidence="5 8" id="KW-1133">Transmembrane helix</keyword>
<dbReference type="PANTHER" id="PTHR36056">
    <property type="entry name" value="PROTEIN, PUTATIVE-RELATED"/>
    <property type="match status" value="1"/>
</dbReference>
<evidence type="ECO:0000256" key="6">
    <source>
        <dbReference type="ARBA" id="ARBA00023136"/>
    </source>
</evidence>
<comment type="caution">
    <text evidence="10">The sequence shown here is derived from an EMBL/GenBank/DDBJ whole genome shotgun (WGS) entry which is preliminary data.</text>
</comment>
<feature type="transmembrane region" description="Helical" evidence="8">
    <location>
        <begin position="1015"/>
        <end position="1032"/>
    </location>
</feature>
<dbReference type="InterPro" id="IPR040276">
    <property type="entry name" value="At4g26450-like"/>
</dbReference>
<feature type="region of interest" description="Disordered" evidence="7">
    <location>
        <begin position="442"/>
        <end position="471"/>
    </location>
</feature>
<dbReference type="PANTHER" id="PTHR36056:SF1">
    <property type="entry name" value="PROTEIN, PUTATIVE-RELATED"/>
    <property type="match status" value="1"/>
</dbReference>
<feature type="transmembrane region" description="Helical" evidence="8">
    <location>
        <begin position="1214"/>
        <end position="1240"/>
    </location>
</feature>
<organism evidence="10 11">
    <name type="scientific">Linum tenue</name>
    <dbReference type="NCBI Taxonomy" id="586396"/>
    <lineage>
        <taxon>Eukaryota</taxon>
        <taxon>Viridiplantae</taxon>
        <taxon>Streptophyta</taxon>
        <taxon>Embryophyta</taxon>
        <taxon>Tracheophyta</taxon>
        <taxon>Spermatophyta</taxon>
        <taxon>Magnoliopsida</taxon>
        <taxon>eudicotyledons</taxon>
        <taxon>Gunneridae</taxon>
        <taxon>Pentapetalae</taxon>
        <taxon>rosids</taxon>
        <taxon>fabids</taxon>
        <taxon>Malpighiales</taxon>
        <taxon>Linaceae</taxon>
        <taxon>Linum</taxon>
    </lineage>
</organism>
<name>A0AAV0Q636_9ROSI</name>
<feature type="domain" description="Amino acid transporter transmembrane" evidence="9">
    <location>
        <begin position="881"/>
        <end position="1110"/>
    </location>
</feature>
<evidence type="ECO:0000256" key="3">
    <source>
        <dbReference type="ARBA" id="ARBA00022692"/>
    </source>
</evidence>
<dbReference type="Proteomes" id="UP001154282">
    <property type="component" value="Unassembled WGS sequence"/>
</dbReference>
<dbReference type="AlphaFoldDB" id="A0AAV0Q636"/>
<dbReference type="GO" id="GO:0016020">
    <property type="term" value="C:membrane"/>
    <property type="evidence" value="ECO:0007669"/>
    <property type="project" value="UniProtKB-SubCell"/>
</dbReference>
<keyword evidence="2" id="KW-0813">Transport</keyword>
<keyword evidence="4" id="KW-0029">Amino-acid transport</keyword>
<accession>A0AAV0Q636</accession>
<feature type="compositionally biased region" description="Basic and acidic residues" evidence="7">
    <location>
        <begin position="269"/>
        <end position="278"/>
    </location>
</feature>
<sequence length="1245" mass="136025">MHARHRNPGNGYNRSGSMGMGFGGGSRMSPDGSARGGGHGFYNSEYRTFRNRGFVRGGHGHAPGHQQRAFQQPPDLPARKGDILMEAGRLAAEYLVSKGMLPQNALAGKWQNGSLKKVSRDYLQQEPPPVQEGRVSVHSRLGTGSSDAGSSDRRYTDEFGSRNQSKGRRRGDYPRSYSSEWVRDSGRSSSGSERNRESPEGEGQYEVQQGSKGTDDRLQVSDRNNALGPEKEEAADGDESGFEKYNCPPDNSVSKASSPGAEREEADTEVLKGPKDSVDLTPGNEEMEDFKNDESGTQTVPEDDISSKNGSDLLAFCNLVKIPTKIRSALTSKVSKVDHVSSDGANLLVTVPPKGSDVLDQDVACDDPLPTIVEEVSEMNDPKHSHAELSQQLPLQCDEEDNKVSPAYGSEHGKCIRSRSFSDGVFDVDNEFETSNEAVKFGRSSSVKERGEKRPADDSDTSQQQKKPRENLLPIFIPNVANKVTENLVTPKEEVVSLAQQPLITESSLGNSRECPEDIDDEYDQEKQQFPGSFKICDLNLMESSDIHDNTGNESVLMFPPVVLSQKATASVDLSMSNAKMPNEYVRHVSTGKEIEIIDLENDVSPPENEAVGSSQNKMEVEFGGTEGFSGNAQASGHITDVQDNYDGLIISEFLSTFSSCTSVTEGINPLQNEMGLHHAEGTLGYDDSIYTSLEEIPLRVGVIARLLPMFNHVCLENRKELLVLYQTGSSQHHRGLRSHFDPLSPTKCSFGVWLCTMVWSGHRILATTNRSTKPEILVLAFPQFKVSASSFQSAIAAVALVNAVSSCCMNLCLTFLPPYLQPREGNGYGSMPAGMGAGQEAVIFSYGDDEKRVAFLEKRDQNSSSSYSGGGDGAAAVERSGTVWTAVAHIITGVIGSGVLSLQWSVAQLGWAAGPAAMVMFAAVTLVSAFLLCDCYRSPHPLLGPSRNRSYLQAVNLTLGRTKAWACGVLVHTSMYGIGIAYTITAAISMRSIQQSACTTYNNKKKKEDGSCDMSWHMLVFGLAEMFMSQIPNFHDIQWLSNVAALMSLAYSFIGLGLGFARVLENGYVKGSMTGIRGATPVDKMWKVSQALGDIAFAYPYSLILIEIQVYCQPVFATAEKWFVETFPDSILVRHSSVKLPVPAAGRKVEVKVLRLCFRTLYVASTTAIAMMFPYFNQVIGVLGGFMYWPVSIYFPVEMYVKQREVEAWTLKWVLLHLFSVFCLLLICFALVGSVQGLLTAHLG</sequence>
<keyword evidence="3 8" id="KW-0812">Transmembrane</keyword>
<evidence type="ECO:0000256" key="2">
    <source>
        <dbReference type="ARBA" id="ARBA00022448"/>
    </source>
</evidence>
<feature type="region of interest" description="Disordered" evidence="7">
    <location>
        <begin position="1"/>
        <end position="77"/>
    </location>
</feature>
<evidence type="ECO:0000256" key="5">
    <source>
        <dbReference type="ARBA" id="ARBA00022989"/>
    </source>
</evidence>
<dbReference type="EMBL" id="CAMGYJ010000009">
    <property type="protein sequence ID" value="CAI0540955.1"/>
    <property type="molecule type" value="Genomic_DNA"/>
</dbReference>
<dbReference type="Pfam" id="PF01490">
    <property type="entry name" value="Aa_trans"/>
    <property type="match status" value="1"/>
</dbReference>
<gene>
    <name evidence="10" type="ORF">LITE_LOCUS41902</name>
</gene>
<evidence type="ECO:0000259" key="9">
    <source>
        <dbReference type="Pfam" id="PF01490"/>
    </source>
</evidence>
<evidence type="ECO:0000313" key="11">
    <source>
        <dbReference type="Proteomes" id="UP001154282"/>
    </source>
</evidence>
<reference evidence="10" key="1">
    <citation type="submission" date="2022-08" db="EMBL/GenBank/DDBJ databases">
        <authorList>
            <person name="Gutierrez-Valencia J."/>
        </authorList>
    </citation>
    <scope>NUCLEOTIDE SEQUENCE</scope>
</reference>
<feature type="transmembrane region" description="Helical" evidence="8">
    <location>
        <begin position="913"/>
        <end position="934"/>
    </location>
</feature>
<proteinExistence type="predicted"/>
<comment type="subcellular location">
    <subcellularLocation>
        <location evidence="1">Membrane</location>
    </subcellularLocation>
</comment>
<feature type="compositionally biased region" description="Basic and acidic residues" evidence="7">
    <location>
        <begin position="150"/>
        <end position="160"/>
    </location>
</feature>
<protein>
    <recommendedName>
        <fullName evidence="9">Amino acid transporter transmembrane domain-containing protein</fullName>
    </recommendedName>
</protein>
<evidence type="ECO:0000256" key="7">
    <source>
        <dbReference type="SAM" id="MobiDB-lite"/>
    </source>
</evidence>
<dbReference type="GO" id="GO:0006865">
    <property type="term" value="P:amino acid transport"/>
    <property type="evidence" value="ECO:0007669"/>
    <property type="project" value="UniProtKB-KW"/>
</dbReference>
<feature type="transmembrane region" description="Helical" evidence="8">
    <location>
        <begin position="1044"/>
        <end position="1065"/>
    </location>
</feature>
<evidence type="ECO:0000313" key="10">
    <source>
        <dbReference type="EMBL" id="CAI0540955.1"/>
    </source>
</evidence>
<feature type="transmembrane region" description="Helical" evidence="8">
    <location>
        <begin position="1157"/>
        <end position="1177"/>
    </location>
</feature>